<keyword evidence="3" id="KW-1185">Reference proteome</keyword>
<gene>
    <name evidence="2" type="ORF">GCM10008957_52540</name>
</gene>
<comment type="caution">
    <text evidence="2">The sequence shown here is derived from an EMBL/GenBank/DDBJ whole genome shotgun (WGS) entry which is preliminary data.</text>
</comment>
<organism evidence="2 3">
    <name type="scientific">Deinococcus ruber</name>
    <dbReference type="NCBI Taxonomy" id="1848197"/>
    <lineage>
        <taxon>Bacteria</taxon>
        <taxon>Thermotogati</taxon>
        <taxon>Deinococcota</taxon>
        <taxon>Deinococci</taxon>
        <taxon>Deinococcales</taxon>
        <taxon>Deinococcaceae</taxon>
        <taxon>Deinococcus</taxon>
    </lineage>
</organism>
<feature type="signal peptide" evidence="1">
    <location>
        <begin position="1"/>
        <end position="29"/>
    </location>
</feature>
<protein>
    <submittedName>
        <fullName evidence="2">Uncharacterized protein</fullName>
    </submittedName>
</protein>
<evidence type="ECO:0000313" key="2">
    <source>
        <dbReference type="EMBL" id="GGR36294.1"/>
    </source>
</evidence>
<dbReference type="AlphaFoldDB" id="A0A918FGH5"/>
<dbReference type="Gene3D" id="2.40.360.20">
    <property type="match status" value="1"/>
</dbReference>
<proteinExistence type="predicted"/>
<name>A0A918FGH5_9DEIO</name>
<reference evidence="2" key="1">
    <citation type="journal article" date="2014" name="Int. J. Syst. Evol. Microbiol.">
        <title>Complete genome sequence of Corynebacterium casei LMG S-19264T (=DSM 44701T), isolated from a smear-ripened cheese.</title>
        <authorList>
            <consortium name="US DOE Joint Genome Institute (JGI-PGF)"/>
            <person name="Walter F."/>
            <person name="Albersmeier A."/>
            <person name="Kalinowski J."/>
            <person name="Ruckert C."/>
        </authorList>
    </citation>
    <scope>NUCLEOTIDE SEQUENCE</scope>
    <source>
        <strain evidence="2">JCM 31311</strain>
    </source>
</reference>
<dbReference type="Proteomes" id="UP000603865">
    <property type="component" value="Unassembled WGS sequence"/>
</dbReference>
<reference evidence="2" key="2">
    <citation type="submission" date="2020-09" db="EMBL/GenBank/DDBJ databases">
        <authorList>
            <person name="Sun Q."/>
            <person name="Ohkuma M."/>
        </authorList>
    </citation>
    <scope>NUCLEOTIDE SEQUENCE</scope>
    <source>
        <strain evidence="2">JCM 31311</strain>
    </source>
</reference>
<dbReference type="EMBL" id="BMQL01000072">
    <property type="protein sequence ID" value="GGR36294.1"/>
    <property type="molecule type" value="Genomic_DNA"/>
</dbReference>
<sequence>MCGYHARMRRFLPALVCLALLCPVGAAPASGYFPNTPGTLWRYSSGEVQQTLPARTVRGVPVIPLSHSVGTQLVSVDYLEYKGGAVLLRGVQAGGRLNWYSPPLVVYPGTLAAGQRWSSASSGTAGLRLSGQVLGAQPLTTTLGSFNTLVIRNDVQSGTDAKRVSTQFVYFVPGLGVVRYQAADGSTVDLVK</sequence>
<evidence type="ECO:0000256" key="1">
    <source>
        <dbReference type="SAM" id="SignalP"/>
    </source>
</evidence>
<accession>A0A918FGH5</accession>
<keyword evidence="1" id="KW-0732">Signal</keyword>
<evidence type="ECO:0000313" key="3">
    <source>
        <dbReference type="Proteomes" id="UP000603865"/>
    </source>
</evidence>
<feature type="chain" id="PRO_5036770300" evidence="1">
    <location>
        <begin position="30"/>
        <end position="192"/>
    </location>
</feature>